<dbReference type="GO" id="GO:0003676">
    <property type="term" value="F:nucleic acid binding"/>
    <property type="evidence" value="ECO:0007669"/>
    <property type="project" value="InterPro"/>
</dbReference>
<feature type="domain" description="Lycopene cyclase" evidence="9">
    <location>
        <begin position="2"/>
        <end position="95"/>
    </location>
</feature>
<accession>A0A327SVF2</accession>
<dbReference type="EMBL" id="QLLR01000004">
    <property type="protein sequence ID" value="RAJ33290.1"/>
    <property type="molecule type" value="Genomic_DNA"/>
</dbReference>
<keyword evidence="6 8" id="KW-0472">Membrane</keyword>
<feature type="domain" description="Lycopene cyclase" evidence="9">
    <location>
        <begin position="129"/>
        <end position="219"/>
    </location>
</feature>
<proteinExistence type="predicted"/>
<comment type="subcellular location">
    <subcellularLocation>
        <location evidence="1">Membrane</location>
        <topology evidence="1">Multi-pass membrane protein</topology>
    </subcellularLocation>
</comment>
<dbReference type="GO" id="GO:0016020">
    <property type="term" value="C:membrane"/>
    <property type="evidence" value="ECO:0007669"/>
    <property type="project" value="UniProtKB-SubCell"/>
</dbReference>
<protein>
    <submittedName>
        <fullName evidence="10">Lycopene cyclase domain-containing protein</fullName>
    </submittedName>
</protein>
<feature type="transmembrane region" description="Helical" evidence="8">
    <location>
        <begin position="107"/>
        <end position="125"/>
    </location>
</feature>
<dbReference type="OrthoDB" id="5195186at2"/>
<dbReference type="PROSITE" id="PS00092">
    <property type="entry name" value="N6_MTASE"/>
    <property type="match status" value="1"/>
</dbReference>
<keyword evidence="4" id="KW-0125">Carotenoid biosynthesis</keyword>
<evidence type="ECO:0000256" key="5">
    <source>
        <dbReference type="ARBA" id="ARBA00022989"/>
    </source>
</evidence>
<name>A0A327SVF2_9SPHI</name>
<dbReference type="GO" id="GO:0032259">
    <property type="term" value="P:methylation"/>
    <property type="evidence" value="ECO:0007669"/>
    <property type="project" value="InterPro"/>
</dbReference>
<feature type="transmembrane region" description="Helical" evidence="8">
    <location>
        <begin position="161"/>
        <end position="182"/>
    </location>
</feature>
<evidence type="ECO:0000256" key="8">
    <source>
        <dbReference type="SAM" id="Phobius"/>
    </source>
</evidence>
<dbReference type="GO" id="GO:0008168">
    <property type="term" value="F:methyltransferase activity"/>
    <property type="evidence" value="ECO:0007669"/>
    <property type="project" value="InterPro"/>
</dbReference>
<evidence type="ECO:0000256" key="3">
    <source>
        <dbReference type="ARBA" id="ARBA00022692"/>
    </source>
</evidence>
<dbReference type="Pfam" id="PF18916">
    <property type="entry name" value="Lycopene_cyc"/>
    <property type="match status" value="2"/>
</dbReference>
<evidence type="ECO:0000256" key="6">
    <source>
        <dbReference type="ARBA" id="ARBA00023136"/>
    </source>
</evidence>
<feature type="transmembrane region" description="Helical" evidence="8">
    <location>
        <begin position="78"/>
        <end position="95"/>
    </location>
</feature>
<dbReference type="GO" id="GO:0045436">
    <property type="term" value="F:lycopene beta cyclase activity"/>
    <property type="evidence" value="ECO:0007669"/>
    <property type="project" value="UniProtKB-ARBA"/>
</dbReference>
<evidence type="ECO:0000313" key="10">
    <source>
        <dbReference type="EMBL" id="RAJ33290.1"/>
    </source>
</evidence>
<evidence type="ECO:0000256" key="7">
    <source>
        <dbReference type="ARBA" id="ARBA00023235"/>
    </source>
</evidence>
<gene>
    <name evidence="10" type="ORF">LY11_01332</name>
</gene>
<keyword evidence="3 8" id="KW-0812">Transmembrane</keyword>
<evidence type="ECO:0000256" key="2">
    <source>
        <dbReference type="ARBA" id="ARBA00004829"/>
    </source>
</evidence>
<dbReference type="Proteomes" id="UP000249754">
    <property type="component" value="Unassembled WGS sequence"/>
</dbReference>
<organism evidence="10 11">
    <name type="scientific">Pedobacter cryoconitis</name>
    <dbReference type="NCBI Taxonomy" id="188932"/>
    <lineage>
        <taxon>Bacteria</taxon>
        <taxon>Pseudomonadati</taxon>
        <taxon>Bacteroidota</taxon>
        <taxon>Sphingobacteriia</taxon>
        <taxon>Sphingobacteriales</taxon>
        <taxon>Sphingobacteriaceae</taxon>
        <taxon>Pedobacter</taxon>
    </lineage>
</organism>
<evidence type="ECO:0000313" key="11">
    <source>
        <dbReference type="Proteomes" id="UP000249754"/>
    </source>
</evidence>
<dbReference type="RefSeq" id="WP_111632921.1">
    <property type="nucleotide sequence ID" value="NZ_QLLR01000004.1"/>
</dbReference>
<dbReference type="AlphaFoldDB" id="A0A327SVF2"/>
<evidence type="ECO:0000256" key="1">
    <source>
        <dbReference type="ARBA" id="ARBA00004141"/>
    </source>
</evidence>
<dbReference type="InterPro" id="IPR017825">
    <property type="entry name" value="Lycopene_cyclase_dom"/>
</dbReference>
<feature type="transmembrane region" description="Helical" evidence="8">
    <location>
        <begin position="6"/>
        <end position="22"/>
    </location>
</feature>
<comment type="caution">
    <text evidence="10">The sequence shown here is derived from an EMBL/GenBank/DDBJ whole genome shotgun (WGS) entry which is preliminary data.</text>
</comment>
<evidence type="ECO:0000259" key="9">
    <source>
        <dbReference type="Pfam" id="PF18916"/>
    </source>
</evidence>
<feature type="transmembrane region" description="Helical" evidence="8">
    <location>
        <begin position="131"/>
        <end position="149"/>
    </location>
</feature>
<reference evidence="10 11" key="1">
    <citation type="submission" date="2018-06" db="EMBL/GenBank/DDBJ databases">
        <title>Genomic Encyclopedia of Archaeal and Bacterial Type Strains, Phase II (KMG-II): from individual species to whole genera.</title>
        <authorList>
            <person name="Goeker M."/>
        </authorList>
    </citation>
    <scope>NUCLEOTIDE SEQUENCE [LARGE SCALE GENOMIC DNA]</scope>
    <source>
        <strain evidence="10 11">DSM 14825</strain>
    </source>
</reference>
<evidence type="ECO:0000256" key="4">
    <source>
        <dbReference type="ARBA" id="ARBA00022746"/>
    </source>
</evidence>
<feature type="transmembrane region" description="Helical" evidence="8">
    <location>
        <begin position="34"/>
        <end position="58"/>
    </location>
</feature>
<sequence length="225" mass="26563">MNYTYLLIDLALLLLPVLFFSIRQLNFTDQSKFLVLAVLISVFSFSIPTEFMTQLKVIVFNPPYLSGMTLWQLPIEELLLLFILPLSGLAVYLFLNHRFPDNGPEKYSLAFSNIMLGVCIAMLYFGHQKLYTLFTFSILLVFILYVEYVNKIRFMYRFYRAFLVTLIPFYIVYGLLANLPVIQYNSAETLNFNQFNIPFETPFYFMGMLLLSVYLFEFFKLRARR</sequence>
<feature type="transmembrane region" description="Helical" evidence="8">
    <location>
        <begin position="202"/>
        <end position="219"/>
    </location>
</feature>
<dbReference type="STRING" id="188932.AY601_4714"/>
<keyword evidence="5 8" id="KW-1133">Transmembrane helix</keyword>
<dbReference type="GO" id="GO:0016872">
    <property type="term" value="F:intramolecular lyase activity"/>
    <property type="evidence" value="ECO:0007669"/>
    <property type="project" value="InterPro"/>
</dbReference>
<dbReference type="GO" id="GO:0016117">
    <property type="term" value="P:carotenoid biosynthetic process"/>
    <property type="evidence" value="ECO:0007669"/>
    <property type="project" value="UniProtKB-KW"/>
</dbReference>
<keyword evidence="7" id="KW-0413">Isomerase</keyword>
<comment type="pathway">
    <text evidence="2">Carotenoid biosynthesis.</text>
</comment>
<dbReference type="InterPro" id="IPR002052">
    <property type="entry name" value="DNA_methylase_N6_adenine_CS"/>
</dbReference>